<dbReference type="InterPro" id="IPR001647">
    <property type="entry name" value="HTH_TetR"/>
</dbReference>
<evidence type="ECO:0000256" key="2">
    <source>
        <dbReference type="ARBA" id="ARBA00023125"/>
    </source>
</evidence>
<keyword evidence="3" id="KW-0804">Transcription</keyword>
<keyword evidence="7" id="KW-1185">Reference proteome</keyword>
<sequence>MTRPRTRTVKAAPTPYHHGDLRNALISEGRRLLEEIGAHELSLRHVARSVGVSIAAPSYHFESKEHLLAAIATEGFNELAALRREIAASKVDPMIKVFRMMQCYVHFAERERGLFDLMVGPRLPATAYEELVAASVASFELFASAVCDFALTKGWAKKDLNLVLHAAWSVEHGLAALILAQRVPFPGHEVDVQQMINFSVSTMLSGISAGPDLRAAIAKVMT</sequence>
<dbReference type="PANTHER" id="PTHR30055">
    <property type="entry name" value="HTH-TYPE TRANSCRIPTIONAL REGULATOR RUTR"/>
    <property type="match status" value="1"/>
</dbReference>
<comment type="caution">
    <text evidence="6">The sequence shown here is derived from an EMBL/GenBank/DDBJ whole genome shotgun (WGS) entry which is preliminary data.</text>
</comment>
<dbReference type="GO" id="GO:0003700">
    <property type="term" value="F:DNA-binding transcription factor activity"/>
    <property type="evidence" value="ECO:0007669"/>
    <property type="project" value="TreeGrafter"/>
</dbReference>
<reference evidence="6" key="1">
    <citation type="submission" date="2016-12" db="EMBL/GenBank/DDBJ databases">
        <authorList>
            <person name="Moulin L."/>
        </authorList>
    </citation>
    <scope>NUCLEOTIDE SEQUENCE [LARGE SCALE GENOMIC DNA]</scope>
    <source>
        <strain evidence="6">STM 7183</strain>
    </source>
</reference>
<proteinExistence type="predicted"/>
<organism evidence="6 7">
    <name type="scientific">Paraburkholderia piptadeniae</name>
    <dbReference type="NCBI Taxonomy" id="1701573"/>
    <lineage>
        <taxon>Bacteria</taxon>
        <taxon>Pseudomonadati</taxon>
        <taxon>Pseudomonadota</taxon>
        <taxon>Betaproteobacteria</taxon>
        <taxon>Burkholderiales</taxon>
        <taxon>Burkholderiaceae</taxon>
        <taxon>Paraburkholderia</taxon>
    </lineage>
</organism>
<dbReference type="InterPro" id="IPR036271">
    <property type="entry name" value="Tet_transcr_reg_TetR-rel_C_sf"/>
</dbReference>
<dbReference type="AlphaFoldDB" id="A0A1N7RX92"/>
<dbReference type="PANTHER" id="PTHR30055:SF220">
    <property type="entry name" value="TETR-FAMILY REGULATORY PROTEIN"/>
    <property type="match status" value="1"/>
</dbReference>
<evidence type="ECO:0000313" key="7">
    <source>
        <dbReference type="Proteomes" id="UP000195569"/>
    </source>
</evidence>
<name>A0A1N7RX92_9BURK</name>
<dbReference type="InterPro" id="IPR025996">
    <property type="entry name" value="MT1864/Rv1816-like_C"/>
</dbReference>
<evidence type="ECO:0000256" key="1">
    <source>
        <dbReference type="ARBA" id="ARBA00023015"/>
    </source>
</evidence>
<keyword evidence="2 4" id="KW-0238">DNA-binding</keyword>
<evidence type="ECO:0000256" key="4">
    <source>
        <dbReference type="PROSITE-ProRule" id="PRU00335"/>
    </source>
</evidence>
<evidence type="ECO:0000259" key="5">
    <source>
        <dbReference type="PROSITE" id="PS50977"/>
    </source>
</evidence>
<dbReference type="GO" id="GO:0000976">
    <property type="term" value="F:transcription cis-regulatory region binding"/>
    <property type="evidence" value="ECO:0007669"/>
    <property type="project" value="TreeGrafter"/>
</dbReference>
<dbReference type="InterPro" id="IPR009057">
    <property type="entry name" value="Homeodomain-like_sf"/>
</dbReference>
<dbReference type="Proteomes" id="UP000195569">
    <property type="component" value="Unassembled WGS sequence"/>
</dbReference>
<protein>
    <submittedName>
        <fullName evidence="6">Transcriptional regulator, TetR family</fullName>
    </submittedName>
</protein>
<accession>A0A1N7RX92</accession>
<dbReference type="RefSeq" id="WP_087733952.1">
    <property type="nucleotide sequence ID" value="NZ_CYGY02000021.1"/>
</dbReference>
<dbReference type="InterPro" id="IPR050109">
    <property type="entry name" value="HTH-type_TetR-like_transc_reg"/>
</dbReference>
<feature type="domain" description="HTH tetR-type" evidence="5">
    <location>
        <begin position="19"/>
        <end position="79"/>
    </location>
</feature>
<dbReference type="Pfam" id="PF00440">
    <property type="entry name" value="TetR_N"/>
    <property type="match status" value="1"/>
</dbReference>
<dbReference type="PROSITE" id="PS50977">
    <property type="entry name" value="HTH_TETR_2"/>
    <property type="match status" value="1"/>
</dbReference>
<dbReference type="SUPFAM" id="SSF48498">
    <property type="entry name" value="Tetracyclin repressor-like, C-terminal domain"/>
    <property type="match status" value="1"/>
</dbReference>
<dbReference type="Gene3D" id="1.10.357.10">
    <property type="entry name" value="Tetracycline Repressor, domain 2"/>
    <property type="match status" value="1"/>
</dbReference>
<gene>
    <name evidence="6" type="ORF">BN2476_210151</name>
</gene>
<dbReference type="EMBL" id="CYGY02000021">
    <property type="protein sequence ID" value="SIT39344.1"/>
    <property type="molecule type" value="Genomic_DNA"/>
</dbReference>
<evidence type="ECO:0000256" key="3">
    <source>
        <dbReference type="ARBA" id="ARBA00023163"/>
    </source>
</evidence>
<keyword evidence="1" id="KW-0805">Transcription regulation</keyword>
<dbReference type="Pfam" id="PF13305">
    <property type="entry name" value="TetR_C_33"/>
    <property type="match status" value="1"/>
</dbReference>
<dbReference type="OrthoDB" id="5293556at2"/>
<feature type="DNA-binding region" description="H-T-H motif" evidence="4">
    <location>
        <begin position="42"/>
        <end position="61"/>
    </location>
</feature>
<evidence type="ECO:0000313" key="6">
    <source>
        <dbReference type="EMBL" id="SIT39344.1"/>
    </source>
</evidence>
<dbReference type="SUPFAM" id="SSF46689">
    <property type="entry name" value="Homeodomain-like"/>
    <property type="match status" value="1"/>
</dbReference>